<evidence type="ECO:0000313" key="1">
    <source>
        <dbReference type="EMBL" id="PAV75205.1"/>
    </source>
</evidence>
<comment type="caution">
    <text evidence="1">The sequence shown here is derived from an EMBL/GenBank/DDBJ whole genome shotgun (WGS) entry which is preliminary data.</text>
</comment>
<sequence length="87" mass="10022">MPLTFAGVTVSHKKESIRQRRDENNKVRAKCACAEGSYALFIWKPHAIEHLGDSRGKLKMKMVRLMSRAECKVVETFLREKLPNYGE</sequence>
<dbReference type="AlphaFoldDB" id="A0A2A2KML2"/>
<gene>
    <name evidence="1" type="ORF">WR25_21965</name>
</gene>
<dbReference type="EMBL" id="LIAE01008159">
    <property type="protein sequence ID" value="PAV75205.1"/>
    <property type="molecule type" value="Genomic_DNA"/>
</dbReference>
<organism evidence="1 2">
    <name type="scientific">Diploscapter pachys</name>
    <dbReference type="NCBI Taxonomy" id="2018661"/>
    <lineage>
        <taxon>Eukaryota</taxon>
        <taxon>Metazoa</taxon>
        <taxon>Ecdysozoa</taxon>
        <taxon>Nematoda</taxon>
        <taxon>Chromadorea</taxon>
        <taxon>Rhabditida</taxon>
        <taxon>Rhabditina</taxon>
        <taxon>Rhabditomorpha</taxon>
        <taxon>Rhabditoidea</taxon>
        <taxon>Rhabditidae</taxon>
        <taxon>Diploscapter</taxon>
    </lineage>
</organism>
<evidence type="ECO:0000313" key="2">
    <source>
        <dbReference type="Proteomes" id="UP000218231"/>
    </source>
</evidence>
<protein>
    <submittedName>
        <fullName evidence="1">Uncharacterized protein</fullName>
    </submittedName>
</protein>
<dbReference type="Proteomes" id="UP000218231">
    <property type="component" value="Unassembled WGS sequence"/>
</dbReference>
<reference evidence="1 2" key="1">
    <citation type="journal article" date="2017" name="Curr. Biol.">
        <title>Genome architecture and evolution of a unichromosomal asexual nematode.</title>
        <authorList>
            <person name="Fradin H."/>
            <person name="Zegar C."/>
            <person name="Gutwein M."/>
            <person name="Lucas J."/>
            <person name="Kovtun M."/>
            <person name="Corcoran D."/>
            <person name="Baugh L.R."/>
            <person name="Kiontke K."/>
            <person name="Gunsalus K."/>
            <person name="Fitch D.H."/>
            <person name="Piano F."/>
        </authorList>
    </citation>
    <scope>NUCLEOTIDE SEQUENCE [LARGE SCALE GENOMIC DNA]</scope>
    <source>
        <strain evidence="1">PF1309</strain>
    </source>
</reference>
<accession>A0A2A2KML2</accession>
<keyword evidence="2" id="KW-1185">Reference proteome</keyword>
<name>A0A2A2KML2_9BILA</name>
<proteinExistence type="predicted"/>